<evidence type="ECO:0000313" key="8">
    <source>
        <dbReference type="EMBL" id="TCT40158.1"/>
    </source>
</evidence>
<reference evidence="8 9" key="1">
    <citation type="submission" date="2019-03" db="EMBL/GenBank/DDBJ databases">
        <title>Freshwater and sediment microbial communities from various areas in North America, analyzing microbe dynamics in response to fracking.</title>
        <authorList>
            <person name="Lamendella R."/>
        </authorList>
    </citation>
    <scope>NUCLEOTIDE SEQUENCE [LARGE SCALE GENOMIC DNA]</scope>
    <source>
        <strain evidence="8 9">175.2</strain>
    </source>
</reference>
<dbReference type="InterPro" id="IPR008902">
    <property type="entry name" value="Rhamnosid_concanavalin"/>
</dbReference>
<dbReference type="InterPro" id="IPR035396">
    <property type="entry name" value="Bac_rhamnosid6H"/>
</dbReference>
<dbReference type="Pfam" id="PF08531">
    <property type="entry name" value="Bac_rhamnosid_N"/>
    <property type="match status" value="1"/>
</dbReference>
<evidence type="ECO:0000256" key="3">
    <source>
        <dbReference type="ARBA" id="ARBA00022801"/>
    </source>
</evidence>
<evidence type="ECO:0000259" key="6">
    <source>
        <dbReference type="Pfam" id="PF17389"/>
    </source>
</evidence>
<evidence type="ECO:0000256" key="1">
    <source>
        <dbReference type="ARBA" id="ARBA00001445"/>
    </source>
</evidence>
<dbReference type="Pfam" id="PF17390">
    <property type="entry name" value="Bac_rhamnosid_C"/>
    <property type="match status" value="1"/>
</dbReference>
<dbReference type="Gene3D" id="2.60.420.10">
    <property type="entry name" value="Maltose phosphorylase, domain 3"/>
    <property type="match status" value="1"/>
</dbReference>
<dbReference type="InterPro" id="IPR013737">
    <property type="entry name" value="Bac_rhamnosid_N"/>
</dbReference>
<dbReference type="PIRSF" id="PIRSF010631">
    <property type="entry name" value="A-rhamnsds"/>
    <property type="match status" value="1"/>
</dbReference>
<dbReference type="OrthoDB" id="9761045at2"/>
<feature type="domain" description="Alpha-L-rhamnosidase concanavalin-like" evidence="4">
    <location>
        <begin position="341"/>
        <end position="424"/>
    </location>
</feature>
<dbReference type="InterPro" id="IPR016007">
    <property type="entry name" value="Alpha_rhamnosid"/>
</dbReference>
<evidence type="ECO:0000313" key="9">
    <source>
        <dbReference type="Proteomes" id="UP000295097"/>
    </source>
</evidence>
<dbReference type="InterPro" id="IPR008928">
    <property type="entry name" value="6-hairpin_glycosidase_sf"/>
</dbReference>
<proteinExistence type="predicted"/>
<dbReference type="GO" id="GO:0005975">
    <property type="term" value="P:carbohydrate metabolic process"/>
    <property type="evidence" value="ECO:0007669"/>
    <property type="project" value="InterPro"/>
</dbReference>
<organism evidence="8 9">
    <name type="scientific">Martelella mediterranea</name>
    <dbReference type="NCBI Taxonomy" id="293089"/>
    <lineage>
        <taxon>Bacteria</taxon>
        <taxon>Pseudomonadati</taxon>
        <taxon>Pseudomonadota</taxon>
        <taxon>Alphaproteobacteria</taxon>
        <taxon>Hyphomicrobiales</taxon>
        <taxon>Aurantimonadaceae</taxon>
        <taxon>Martelella</taxon>
    </lineage>
</organism>
<dbReference type="EC" id="3.2.1.40" evidence="2"/>
<dbReference type="AlphaFoldDB" id="A0A4R3NSF4"/>
<feature type="domain" description="Alpha-L-rhamnosidase C-terminal" evidence="7">
    <location>
        <begin position="787"/>
        <end position="858"/>
    </location>
</feature>
<evidence type="ECO:0000259" key="7">
    <source>
        <dbReference type="Pfam" id="PF17390"/>
    </source>
</evidence>
<comment type="caution">
    <text evidence="8">The sequence shown here is derived from an EMBL/GenBank/DDBJ whole genome shotgun (WGS) entry which is preliminary data.</text>
</comment>
<comment type="catalytic activity">
    <reaction evidence="1">
        <text>Hydrolysis of terminal non-reducing alpha-L-rhamnose residues in alpha-L-rhamnosides.</text>
        <dbReference type="EC" id="3.2.1.40"/>
    </reaction>
</comment>
<dbReference type="SUPFAM" id="SSF48208">
    <property type="entry name" value="Six-hairpin glycosidases"/>
    <property type="match status" value="1"/>
</dbReference>
<accession>A0A4R3NSF4</accession>
<dbReference type="EMBL" id="SMAR01000010">
    <property type="protein sequence ID" value="TCT40158.1"/>
    <property type="molecule type" value="Genomic_DNA"/>
</dbReference>
<dbReference type="PANTHER" id="PTHR33307:SF6">
    <property type="entry name" value="ALPHA-RHAMNOSIDASE (EUROFUNG)-RELATED"/>
    <property type="match status" value="1"/>
</dbReference>
<dbReference type="InterPro" id="IPR012341">
    <property type="entry name" value="6hp_glycosidase-like_sf"/>
</dbReference>
<dbReference type="Gene3D" id="2.60.120.260">
    <property type="entry name" value="Galactose-binding domain-like"/>
    <property type="match status" value="2"/>
</dbReference>
<dbReference type="Proteomes" id="UP000295097">
    <property type="component" value="Unassembled WGS sequence"/>
</dbReference>
<keyword evidence="3" id="KW-0378">Hydrolase</keyword>
<feature type="domain" description="Bacterial alpha-L-rhamnosidase N-terminal" evidence="5">
    <location>
        <begin position="158"/>
        <end position="328"/>
    </location>
</feature>
<sequence length="885" mass="99568">MLQAHNLRVNALETPSGLNGESPRFSWSVSGKAKRQEACRVVVSSNRHLAMNGTADIWDSGKREGDWPGLVWDGAPPQSDCVFWWSVCLWDENGDSAGFSEPANFFTGLNREDWSAEWIARYFVLPAGREVPQGNRYDNRYQARPADYLRRAVVLPEKPVRVRAYVSALGLYELSVNGKRIGDYVMAPGWTDYHQRAEYQSFDITDSFQEGENVIGAILGEGWYSGRIGHNQRRAGNHYGGRPSFLCQLSLEYADGRRETVVTDEQWQTAQGPILYSDFLAGEAYDARLEIAGWDKPGFDASNWQPVEVFTPDPAAPHLDAQRVQPAREVARFDGRFLHEKDGARIYDFSQNLAGYAKLRVQAEAGTVFRLRFAERLTDDGALYLDNMRYAVNEDIYIAKGEGEETFKPRFTFRGFQYASLTIEGAISAEPKLCAIAIQTDTPATGKIETGNALVNQLLSNIVWGQRGNFLSVPTDCPQRDERYGWTADAQVFWRTAGYNMDVEAFLNKWMEDLIDGQAPQGAFPDVAPTKPLNPYRLTPQPGAPGWGDGPIIMAWQHYLRYGDHQFLSRAYEHLVAWMDYIEEANPDGIRRNRNNNNYGDWLNVGPKTDPFLVASAYWIYISDLMAKIAGAIGRTSARWEVLSKRLRNAFCEEFCDGMGRLSSNTQTAYLLALDFEILPEDIRPAAAQHLENLFENAGWHLQTGFLGVRHVCPVVANHISAEKAVDLLLKESYPSWGFSIRHGATTIWERWDGWTPEDGFQSPNMNSFNHYAYGSVGEWIWSRLAGIDWCEIGPGYRHLTMKPVFDKRIGHVKARYHARTGTIESQWQFDGSTGQWSITIPPGVSATVTMPENVTALRHDGEPVADAVMHLSSGTHRLTFAVAG</sequence>
<evidence type="ECO:0000256" key="2">
    <source>
        <dbReference type="ARBA" id="ARBA00012652"/>
    </source>
</evidence>
<dbReference type="GO" id="GO:0030596">
    <property type="term" value="F:alpha-L-rhamnosidase activity"/>
    <property type="evidence" value="ECO:0007669"/>
    <property type="project" value="UniProtKB-EC"/>
</dbReference>
<dbReference type="InterPro" id="IPR035398">
    <property type="entry name" value="Bac_rhamnosid_C"/>
</dbReference>
<evidence type="ECO:0000259" key="4">
    <source>
        <dbReference type="Pfam" id="PF05592"/>
    </source>
</evidence>
<dbReference type="Pfam" id="PF25788">
    <property type="entry name" value="Ig_Rha78A_N"/>
    <property type="match status" value="1"/>
</dbReference>
<dbReference type="InterPro" id="IPR013783">
    <property type="entry name" value="Ig-like_fold"/>
</dbReference>
<name>A0A4R3NSF4_9HYPH</name>
<protein>
    <recommendedName>
        <fullName evidence="2">alpha-L-rhamnosidase</fullName>
        <ecNumber evidence="2">3.2.1.40</ecNumber>
    </recommendedName>
</protein>
<dbReference type="Gene3D" id="1.50.10.10">
    <property type="match status" value="1"/>
</dbReference>
<feature type="domain" description="Alpha-L-rhamnosidase six-hairpin glycosidase" evidence="6">
    <location>
        <begin position="444"/>
        <end position="783"/>
    </location>
</feature>
<dbReference type="Pfam" id="PF17389">
    <property type="entry name" value="Bac_rhamnosid6H"/>
    <property type="match status" value="1"/>
</dbReference>
<dbReference type="Gene3D" id="2.60.40.10">
    <property type="entry name" value="Immunoglobulins"/>
    <property type="match status" value="1"/>
</dbReference>
<evidence type="ECO:0000259" key="5">
    <source>
        <dbReference type="Pfam" id="PF08531"/>
    </source>
</evidence>
<dbReference type="Pfam" id="PF05592">
    <property type="entry name" value="Bac_rhamnosid"/>
    <property type="match status" value="1"/>
</dbReference>
<dbReference type="PANTHER" id="PTHR33307">
    <property type="entry name" value="ALPHA-RHAMNOSIDASE (EUROFUNG)"/>
    <property type="match status" value="1"/>
</dbReference>
<dbReference type="RefSeq" id="WP_132310506.1">
    <property type="nucleotide sequence ID" value="NZ_SMAR01000010.1"/>
</dbReference>
<keyword evidence="9" id="KW-1185">Reference proteome</keyword>
<gene>
    <name evidence="8" type="ORF">EDC90_101010</name>
</gene>